<dbReference type="SUPFAM" id="SSF48726">
    <property type="entry name" value="Immunoglobulin"/>
    <property type="match status" value="1"/>
</dbReference>
<dbReference type="InterPro" id="IPR003599">
    <property type="entry name" value="Ig_sub"/>
</dbReference>
<sequence length="156" mass="17588">MSLGLYYVSIHIDDLVLSFIGINLNSSSPILICILSLLSITLFHIFIVNNIMWYDSFCQISVIQTPRTMSVIAGDCVTFTCTAICDMSNGISWYHQRPGEAPKLLIYETEFLADDTPSRFSGSRSDTEYTLTINGVEPEDAGNYYCMQYLEYSLTE</sequence>
<dbReference type="EMBL" id="JAATIS010001721">
    <property type="protein sequence ID" value="KAG2466291.1"/>
    <property type="molecule type" value="Genomic_DNA"/>
</dbReference>
<dbReference type="PROSITE" id="PS50835">
    <property type="entry name" value="IG_LIKE"/>
    <property type="match status" value="1"/>
</dbReference>
<keyword evidence="1" id="KW-0472">Membrane</keyword>
<organism evidence="3 4">
    <name type="scientific">Polypterus senegalus</name>
    <name type="common">Senegal bichir</name>
    <dbReference type="NCBI Taxonomy" id="55291"/>
    <lineage>
        <taxon>Eukaryota</taxon>
        <taxon>Metazoa</taxon>
        <taxon>Chordata</taxon>
        <taxon>Craniata</taxon>
        <taxon>Vertebrata</taxon>
        <taxon>Euteleostomi</taxon>
        <taxon>Actinopterygii</taxon>
        <taxon>Polypteriformes</taxon>
        <taxon>Polypteridae</taxon>
        <taxon>Polypterus</taxon>
    </lineage>
</organism>
<dbReference type="InterPro" id="IPR013783">
    <property type="entry name" value="Ig-like_fold"/>
</dbReference>
<dbReference type="InterPro" id="IPR007110">
    <property type="entry name" value="Ig-like_dom"/>
</dbReference>
<feature type="domain" description="Ig-like" evidence="2">
    <location>
        <begin position="60"/>
        <end position="146"/>
    </location>
</feature>
<proteinExistence type="predicted"/>
<comment type="caution">
    <text evidence="3">The sequence shown here is derived from an EMBL/GenBank/DDBJ whole genome shotgun (WGS) entry which is preliminary data.</text>
</comment>
<gene>
    <name evidence="3" type="primary">Igkv15</name>
    <name evidence="3" type="ORF">GTO96_0017036</name>
</gene>
<dbReference type="InterPro" id="IPR050150">
    <property type="entry name" value="IgV_Light_Chain"/>
</dbReference>
<keyword evidence="1" id="KW-0812">Transmembrane</keyword>
<name>A0A8X8BU00_POLSE</name>
<reference evidence="3 4" key="1">
    <citation type="journal article" date="2021" name="Cell">
        <title>Tracing the genetic footprints of vertebrate landing in non-teleost ray-finned fishes.</title>
        <authorList>
            <person name="Bi X."/>
            <person name="Wang K."/>
            <person name="Yang L."/>
            <person name="Pan H."/>
            <person name="Jiang H."/>
            <person name="Wei Q."/>
            <person name="Fang M."/>
            <person name="Yu H."/>
            <person name="Zhu C."/>
            <person name="Cai Y."/>
            <person name="He Y."/>
            <person name="Gan X."/>
            <person name="Zeng H."/>
            <person name="Yu D."/>
            <person name="Zhu Y."/>
            <person name="Jiang H."/>
            <person name="Qiu Q."/>
            <person name="Yang H."/>
            <person name="Zhang Y.E."/>
            <person name="Wang W."/>
            <person name="Zhu M."/>
            <person name="He S."/>
            <person name="Zhang G."/>
        </authorList>
    </citation>
    <scope>NUCLEOTIDE SEQUENCE [LARGE SCALE GENOMIC DNA]</scope>
    <source>
        <strain evidence="3">Bchr_013</strain>
    </source>
</reference>
<dbReference type="AlphaFoldDB" id="A0A8X8BU00"/>
<dbReference type="InterPro" id="IPR036179">
    <property type="entry name" value="Ig-like_dom_sf"/>
</dbReference>
<protein>
    <submittedName>
        <fullName evidence="3">KV105 protein</fullName>
    </submittedName>
</protein>
<feature type="non-terminal residue" evidence="3">
    <location>
        <position position="156"/>
    </location>
</feature>
<evidence type="ECO:0000259" key="2">
    <source>
        <dbReference type="PROSITE" id="PS50835"/>
    </source>
</evidence>
<dbReference type="Gene3D" id="2.60.40.10">
    <property type="entry name" value="Immunoglobulins"/>
    <property type="match status" value="1"/>
</dbReference>
<dbReference type="Proteomes" id="UP000886611">
    <property type="component" value="Unassembled WGS sequence"/>
</dbReference>
<keyword evidence="1" id="KW-1133">Transmembrane helix</keyword>
<accession>A0A8X8BU00</accession>
<keyword evidence="4" id="KW-1185">Reference proteome</keyword>
<evidence type="ECO:0000313" key="4">
    <source>
        <dbReference type="Proteomes" id="UP000886611"/>
    </source>
</evidence>
<dbReference type="InterPro" id="IPR013106">
    <property type="entry name" value="Ig_V-set"/>
</dbReference>
<dbReference type="SMART" id="SM00406">
    <property type="entry name" value="IGv"/>
    <property type="match status" value="1"/>
</dbReference>
<feature type="non-terminal residue" evidence="3">
    <location>
        <position position="1"/>
    </location>
</feature>
<dbReference type="Pfam" id="PF07686">
    <property type="entry name" value="V-set"/>
    <property type="match status" value="1"/>
</dbReference>
<feature type="transmembrane region" description="Helical" evidence="1">
    <location>
        <begin position="31"/>
        <end position="54"/>
    </location>
</feature>
<dbReference type="SMART" id="SM00409">
    <property type="entry name" value="IG"/>
    <property type="match status" value="1"/>
</dbReference>
<evidence type="ECO:0000256" key="1">
    <source>
        <dbReference type="SAM" id="Phobius"/>
    </source>
</evidence>
<evidence type="ECO:0000313" key="3">
    <source>
        <dbReference type="EMBL" id="KAG2466291.1"/>
    </source>
</evidence>
<dbReference type="PANTHER" id="PTHR23267">
    <property type="entry name" value="IMMUNOGLOBULIN LIGHT CHAIN"/>
    <property type="match status" value="1"/>
</dbReference>